<name>A0AAV5S4Y9_MAUHU</name>
<reference evidence="2 3" key="1">
    <citation type="journal article" date="2023" name="Elife">
        <title>Identification of key yeast species and microbe-microbe interactions impacting larval growth of Drosophila in the wild.</title>
        <authorList>
            <person name="Mure A."/>
            <person name="Sugiura Y."/>
            <person name="Maeda R."/>
            <person name="Honda K."/>
            <person name="Sakurai N."/>
            <person name="Takahashi Y."/>
            <person name="Watada M."/>
            <person name="Katoh T."/>
            <person name="Gotoh A."/>
            <person name="Gotoh Y."/>
            <person name="Taniguchi I."/>
            <person name="Nakamura K."/>
            <person name="Hayashi T."/>
            <person name="Katayama T."/>
            <person name="Uemura T."/>
            <person name="Hattori Y."/>
        </authorList>
    </citation>
    <scope>NUCLEOTIDE SEQUENCE [LARGE SCALE GENOMIC DNA]</scope>
    <source>
        <strain evidence="2 3">KH-74</strain>
    </source>
</reference>
<comment type="caution">
    <text evidence="2">The sequence shown here is derived from an EMBL/GenBank/DDBJ whole genome shotgun (WGS) entry which is preliminary data.</text>
</comment>
<dbReference type="EMBL" id="BTGD01000016">
    <property type="protein sequence ID" value="GMM57784.1"/>
    <property type="molecule type" value="Genomic_DNA"/>
</dbReference>
<evidence type="ECO:0000256" key="1">
    <source>
        <dbReference type="SAM" id="MobiDB-lite"/>
    </source>
</evidence>
<dbReference type="Proteomes" id="UP001377567">
    <property type="component" value="Unassembled WGS sequence"/>
</dbReference>
<organism evidence="2 3">
    <name type="scientific">Maudiozyma humilis</name>
    <name type="common">Sour dough yeast</name>
    <name type="synonym">Kazachstania humilis</name>
    <dbReference type="NCBI Taxonomy" id="51915"/>
    <lineage>
        <taxon>Eukaryota</taxon>
        <taxon>Fungi</taxon>
        <taxon>Dikarya</taxon>
        <taxon>Ascomycota</taxon>
        <taxon>Saccharomycotina</taxon>
        <taxon>Saccharomycetes</taxon>
        <taxon>Saccharomycetales</taxon>
        <taxon>Saccharomycetaceae</taxon>
        <taxon>Maudiozyma</taxon>
    </lineage>
</organism>
<protein>
    <submittedName>
        <fullName evidence="2">Uncharacterized protein</fullName>
    </submittedName>
</protein>
<feature type="region of interest" description="Disordered" evidence="1">
    <location>
        <begin position="82"/>
        <end position="103"/>
    </location>
</feature>
<evidence type="ECO:0000313" key="3">
    <source>
        <dbReference type="Proteomes" id="UP001377567"/>
    </source>
</evidence>
<keyword evidence="3" id="KW-1185">Reference proteome</keyword>
<dbReference type="AlphaFoldDB" id="A0AAV5S4Y9"/>
<accession>A0AAV5S4Y9</accession>
<proteinExistence type="predicted"/>
<evidence type="ECO:0000313" key="2">
    <source>
        <dbReference type="EMBL" id="GMM57784.1"/>
    </source>
</evidence>
<gene>
    <name evidence="2" type="ORF">DAKH74_044000</name>
</gene>
<sequence length="111" mass="12512">MHDRTPTYQLKKTSDFNIESSTEQIAKFIIKHLKQSQCVKGVNAPDSETENTEQAEQAIETKAITTRNKVETTDDTVKQIAAERSPMPFPHAEDIYQDNGYQGDNPAVMLL</sequence>